<evidence type="ECO:0000313" key="6">
    <source>
        <dbReference type="Proteomes" id="UP000011632"/>
    </source>
</evidence>
<evidence type="ECO:0000313" key="5">
    <source>
        <dbReference type="EMBL" id="ELY67919.1"/>
    </source>
</evidence>
<keyword evidence="2" id="KW-0804">Transcription</keyword>
<dbReference type="PANTHER" id="PTHR34236">
    <property type="entry name" value="DIMETHYL SULFOXIDE REDUCTASE TRANSCRIPTIONAL ACTIVATOR"/>
    <property type="match status" value="1"/>
</dbReference>
<gene>
    <name evidence="5" type="ORF">C489_07935</name>
</gene>
<dbReference type="InterPro" id="IPR013324">
    <property type="entry name" value="RNA_pol_sigma_r3/r4-like"/>
</dbReference>
<evidence type="ECO:0000256" key="2">
    <source>
        <dbReference type="ARBA" id="ARBA00023163"/>
    </source>
</evidence>
<dbReference type="InterPro" id="IPR007050">
    <property type="entry name" value="HTH_bacterioopsin"/>
</dbReference>
<dbReference type="PANTHER" id="PTHR34236:SF1">
    <property type="entry name" value="DIMETHYL SULFOXIDE REDUCTASE TRANSCRIPTIONAL ACTIVATOR"/>
    <property type="match status" value="1"/>
</dbReference>
<dbReference type="STRING" id="1227496.C489_07935"/>
<accession>L9Y1E2</accession>
<dbReference type="Proteomes" id="UP000011632">
    <property type="component" value="Unassembled WGS sequence"/>
</dbReference>
<dbReference type="OrthoDB" id="194721at2157"/>
<protein>
    <submittedName>
        <fullName evidence="5">Bacterio-opsin activator HTH domain protein</fullName>
    </submittedName>
</protein>
<dbReference type="EMBL" id="AOID01000026">
    <property type="protein sequence ID" value="ELY67919.1"/>
    <property type="molecule type" value="Genomic_DNA"/>
</dbReference>
<dbReference type="SUPFAM" id="SSF88659">
    <property type="entry name" value="Sigma3 and sigma4 domains of RNA polymerase sigma factors"/>
    <property type="match status" value="1"/>
</dbReference>
<proteinExistence type="predicted"/>
<comment type="caution">
    <text evidence="5">The sequence shown here is derived from an EMBL/GenBank/DDBJ whole genome shotgun (WGS) entry which is preliminary data.</text>
</comment>
<dbReference type="RefSeq" id="WP_006430658.1">
    <property type="nucleotide sequence ID" value="NZ_AOID01000026.1"/>
</dbReference>
<name>L9Y1E2_9EURY</name>
<dbReference type="Pfam" id="PF15915">
    <property type="entry name" value="BAT"/>
    <property type="match status" value="1"/>
</dbReference>
<dbReference type="PATRIC" id="fig|1227496.3.peg.1605"/>
<evidence type="ECO:0000259" key="4">
    <source>
        <dbReference type="Pfam" id="PF15915"/>
    </source>
</evidence>
<feature type="domain" description="HTH bat-type" evidence="3">
    <location>
        <begin position="154"/>
        <end position="205"/>
    </location>
</feature>
<keyword evidence="6" id="KW-1185">Reference proteome</keyword>
<evidence type="ECO:0000256" key="1">
    <source>
        <dbReference type="ARBA" id="ARBA00023015"/>
    </source>
</evidence>
<organism evidence="5 6">
    <name type="scientific">Natrinema versiforme JCM 10478</name>
    <dbReference type="NCBI Taxonomy" id="1227496"/>
    <lineage>
        <taxon>Archaea</taxon>
        <taxon>Methanobacteriati</taxon>
        <taxon>Methanobacteriota</taxon>
        <taxon>Stenosarchaea group</taxon>
        <taxon>Halobacteria</taxon>
        <taxon>Halobacteriales</taxon>
        <taxon>Natrialbaceae</taxon>
        <taxon>Natrinema</taxon>
    </lineage>
</organism>
<feature type="domain" description="Bacterioopsin transcriptional activator GAF and HTH associated" evidence="4">
    <location>
        <begin position="14"/>
        <end position="149"/>
    </location>
</feature>
<dbReference type="InterPro" id="IPR031803">
    <property type="entry name" value="BAT_GAF/HTH-assoc"/>
</dbReference>
<dbReference type="AlphaFoldDB" id="L9Y1E2"/>
<sequence length="219" mass="24297">MSTIADLRLPAAESALATTFERASTATFELESSVSKTRPSLWVSGVDRETADAAFAADPSVAAADLLVETESRLLYDVTFAEGAGTNRLWDDLLADGGSLLEARASDGWWQMTVRYRDRDTLCDAYDRLVDRGVNADLRRVTDVTDADDRETRLTPEQQEALEAALEYGYFEIPRSISMEELAEELGISHQALSERFRRAYETLVDAELQPAGEGTRFE</sequence>
<reference evidence="5 6" key="1">
    <citation type="journal article" date="2014" name="PLoS Genet.">
        <title>Phylogenetically driven sequencing of extremely halophilic archaea reveals strategies for static and dynamic osmo-response.</title>
        <authorList>
            <person name="Becker E.A."/>
            <person name="Seitzer P.M."/>
            <person name="Tritt A."/>
            <person name="Larsen D."/>
            <person name="Krusor M."/>
            <person name="Yao A.I."/>
            <person name="Wu D."/>
            <person name="Madern D."/>
            <person name="Eisen J.A."/>
            <person name="Darling A.E."/>
            <person name="Facciotti M.T."/>
        </authorList>
    </citation>
    <scope>NUCLEOTIDE SEQUENCE [LARGE SCALE GENOMIC DNA]</scope>
    <source>
        <strain evidence="5 6">JCM 10478</strain>
    </source>
</reference>
<dbReference type="Pfam" id="PF04967">
    <property type="entry name" value="HTH_10"/>
    <property type="match status" value="1"/>
</dbReference>
<keyword evidence="1" id="KW-0805">Transcription regulation</keyword>
<evidence type="ECO:0000259" key="3">
    <source>
        <dbReference type="Pfam" id="PF04967"/>
    </source>
</evidence>